<dbReference type="InterPro" id="IPR036390">
    <property type="entry name" value="WH_DNA-bd_sf"/>
</dbReference>
<dbReference type="PANTHER" id="PTHR24567:SF75">
    <property type="entry name" value="FUMARATE AND NITRATE REDUCTION REGULATORY PROTEIN"/>
    <property type="match status" value="1"/>
</dbReference>
<sequence length="252" mass="28513">MSISMLESQCWGSCQTCSLSSLCLPLALCINEMKEFDAIITRRRAPLVRGENLCRQGESFTNVFAVRSGSFKQIVLDEEGEEQISHFYLPGELIGLESIDEGHYPGFVVALGRSSVCEIPFQQLDTLAERIPSLRQQLYRSISRGMNEDRHLIRLLTCKSAEERIASFFLDLGRRFRRSGFAFEHFRLPMSRTDIGSHLGLALETVSRVLGRLQQQGVISLHGRELQILRTDELYRLSEKYPSHAGGMGALR</sequence>
<dbReference type="InterPro" id="IPR050397">
    <property type="entry name" value="Env_Response_Regulators"/>
</dbReference>
<dbReference type="OrthoDB" id="7643467at2"/>
<dbReference type="PANTHER" id="PTHR24567">
    <property type="entry name" value="CRP FAMILY TRANSCRIPTIONAL REGULATORY PROTEIN"/>
    <property type="match status" value="1"/>
</dbReference>
<keyword evidence="2" id="KW-0238">DNA-binding</keyword>
<gene>
    <name evidence="4" type="primary">fnr</name>
    <name evidence="4" type="ORF">FY550_11575</name>
</gene>
<dbReference type="PRINTS" id="PR00034">
    <property type="entry name" value="HTHCRP"/>
</dbReference>
<dbReference type="EMBL" id="CP043420">
    <property type="protein sequence ID" value="QEL11714.1"/>
    <property type="molecule type" value="Genomic_DNA"/>
</dbReference>
<dbReference type="Gene3D" id="2.60.120.10">
    <property type="entry name" value="Jelly Rolls"/>
    <property type="match status" value="1"/>
</dbReference>
<keyword evidence="5" id="KW-1185">Reference proteome</keyword>
<dbReference type="SUPFAM" id="SSF46785">
    <property type="entry name" value="Winged helix' DNA-binding domain"/>
    <property type="match status" value="1"/>
</dbReference>
<dbReference type="InterPro" id="IPR000595">
    <property type="entry name" value="cNMP-bd_dom"/>
</dbReference>
<dbReference type="STRING" id="657387.BH688_10500"/>
<dbReference type="InterPro" id="IPR036388">
    <property type="entry name" value="WH-like_DNA-bd_sf"/>
</dbReference>
<dbReference type="Pfam" id="PF13545">
    <property type="entry name" value="HTH_Crp_2"/>
    <property type="match status" value="1"/>
</dbReference>
<dbReference type="AlphaFoldDB" id="A0A1S1NTD0"/>
<dbReference type="RefSeq" id="WP_070979219.1">
    <property type="nucleotide sequence ID" value="NZ_CP043420.1"/>
</dbReference>
<dbReference type="InterPro" id="IPR014710">
    <property type="entry name" value="RmlC-like_jellyroll"/>
</dbReference>
<proteinExistence type="predicted"/>
<dbReference type="Gene3D" id="1.10.10.10">
    <property type="entry name" value="Winged helix-like DNA-binding domain superfamily/Winged helix DNA-binding domain"/>
    <property type="match status" value="1"/>
</dbReference>
<evidence type="ECO:0000313" key="4">
    <source>
        <dbReference type="EMBL" id="QEL11714.1"/>
    </source>
</evidence>
<keyword evidence="3" id="KW-0804">Transcription</keyword>
<evidence type="ECO:0000256" key="1">
    <source>
        <dbReference type="ARBA" id="ARBA00023015"/>
    </source>
</evidence>
<accession>A0A1S1NTD0</accession>
<dbReference type="Pfam" id="PF00027">
    <property type="entry name" value="cNMP_binding"/>
    <property type="match status" value="1"/>
</dbReference>
<dbReference type="KEGG" id="kuy:FY550_11575"/>
<dbReference type="SMART" id="SM00100">
    <property type="entry name" value="cNMP"/>
    <property type="match status" value="1"/>
</dbReference>
<name>A0A1S1NTD0_9GAMM</name>
<organism evidence="4 5">
    <name type="scientific">Kushneria phosphatilytica</name>
    <dbReference type="NCBI Taxonomy" id="657387"/>
    <lineage>
        <taxon>Bacteria</taxon>
        <taxon>Pseudomonadati</taxon>
        <taxon>Pseudomonadota</taxon>
        <taxon>Gammaproteobacteria</taxon>
        <taxon>Oceanospirillales</taxon>
        <taxon>Halomonadaceae</taxon>
        <taxon>Kushneria</taxon>
    </lineage>
</organism>
<dbReference type="GO" id="GO:0003700">
    <property type="term" value="F:DNA-binding transcription factor activity"/>
    <property type="evidence" value="ECO:0007669"/>
    <property type="project" value="TreeGrafter"/>
</dbReference>
<dbReference type="Proteomes" id="UP000322553">
    <property type="component" value="Chromosome"/>
</dbReference>
<keyword evidence="1" id="KW-0805">Transcription regulation</keyword>
<reference evidence="4 5" key="1">
    <citation type="submission" date="2019-08" db="EMBL/GenBank/DDBJ databases">
        <title>Complete genome sequence of Kushneria sp. YCWA18, a halophilic phosphate-solubilizing bacterium isolated from Daqiao saltern in China.</title>
        <authorList>
            <person name="Du G.-X."/>
            <person name="Qu L.-Y."/>
        </authorList>
    </citation>
    <scope>NUCLEOTIDE SEQUENCE [LARGE SCALE GENOMIC DNA]</scope>
    <source>
        <strain evidence="4 5">YCWA18</strain>
    </source>
</reference>
<dbReference type="FunFam" id="1.10.10.10:FF:000028">
    <property type="entry name" value="Fumarate/nitrate reduction transcriptional regulator Fnr"/>
    <property type="match status" value="1"/>
</dbReference>
<dbReference type="InterPro" id="IPR018490">
    <property type="entry name" value="cNMP-bd_dom_sf"/>
</dbReference>
<protein>
    <submittedName>
        <fullName evidence="4">Fumarate/nitrate reduction transcriptional regulator Fnr</fullName>
    </submittedName>
</protein>
<dbReference type="SUPFAM" id="SSF51206">
    <property type="entry name" value="cAMP-binding domain-like"/>
    <property type="match status" value="1"/>
</dbReference>
<evidence type="ECO:0000256" key="2">
    <source>
        <dbReference type="ARBA" id="ARBA00023125"/>
    </source>
</evidence>
<dbReference type="PROSITE" id="PS51063">
    <property type="entry name" value="HTH_CRP_2"/>
    <property type="match status" value="1"/>
</dbReference>
<dbReference type="SMART" id="SM00419">
    <property type="entry name" value="HTH_CRP"/>
    <property type="match status" value="1"/>
</dbReference>
<dbReference type="CDD" id="cd00038">
    <property type="entry name" value="CAP_ED"/>
    <property type="match status" value="1"/>
</dbReference>
<evidence type="ECO:0000256" key="3">
    <source>
        <dbReference type="ARBA" id="ARBA00023163"/>
    </source>
</evidence>
<evidence type="ECO:0000313" key="5">
    <source>
        <dbReference type="Proteomes" id="UP000322553"/>
    </source>
</evidence>
<dbReference type="InterPro" id="IPR012318">
    <property type="entry name" value="HTH_CRP"/>
</dbReference>
<dbReference type="GO" id="GO:0003677">
    <property type="term" value="F:DNA binding"/>
    <property type="evidence" value="ECO:0007669"/>
    <property type="project" value="UniProtKB-KW"/>
</dbReference>
<dbReference type="GO" id="GO:0005829">
    <property type="term" value="C:cytosol"/>
    <property type="evidence" value="ECO:0007669"/>
    <property type="project" value="TreeGrafter"/>
</dbReference>
<dbReference type="NCBIfam" id="NF008365">
    <property type="entry name" value="PRK11161.1"/>
    <property type="match status" value="1"/>
</dbReference>
<dbReference type="PROSITE" id="PS50042">
    <property type="entry name" value="CNMP_BINDING_3"/>
    <property type="match status" value="1"/>
</dbReference>
<dbReference type="CDD" id="cd00092">
    <property type="entry name" value="HTH_CRP"/>
    <property type="match status" value="1"/>
</dbReference>